<dbReference type="InterPro" id="IPR001242">
    <property type="entry name" value="Condensation_dom"/>
</dbReference>
<dbReference type="InterPro" id="IPR001031">
    <property type="entry name" value="Thioesterase"/>
</dbReference>
<dbReference type="GO" id="GO:0008610">
    <property type="term" value="P:lipid biosynthetic process"/>
    <property type="evidence" value="ECO:0007669"/>
    <property type="project" value="UniProtKB-ARBA"/>
</dbReference>
<dbReference type="NCBIfam" id="TIGR01733">
    <property type="entry name" value="AA-adenyl-dom"/>
    <property type="match status" value="4"/>
</dbReference>
<feature type="domain" description="Carrier" evidence="5">
    <location>
        <begin position="530"/>
        <end position="606"/>
    </location>
</feature>
<dbReference type="GO" id="GO:0005829">
    <property type="term" value="C:cytosol"/>
    <property type="evidence" value="ECO:0007669"/>
    <property type="project" value="TreeGrafter"/>
</dbReference>
<dbReference type="FunFam" id="3.40.50.980:FF:000001">
    <property type="entry name" value="Non-ribosomal peptide synthetase"/>
    <property type="match status" value="2"/>
</dbReference>
<dbReference type="Pfam" id="PF00668">
    <property type="entry name" value="Condensation"/>
    <property type="match status" value="4"/>
</dbReference>
<dbReference type="InterPro" id="IPR042099">
    <property type="entry name" value="ANL_N_sf"/>
</dbReference>
<dbReference type="RefSeq" id="WP_051160998.1">
    <property type="nucleotide sequence ID" value="NZ_JACHIT010000001.1"/>
</dbReference>
<evidence type="ECO:0000313" key="6">
    <source>
        <dbReference type="EMBL" id="MBB5912967.1"/>
    </source>
</evidence>
<dbReference type="InterPro" id="IPR010071">
    <property type="entry name" value="AA_adenyl_dom"/>
</dbReference>
<dbReference type="InterPro" id="IPR045851">
    <property type="entry name" value="AMP-bd_C_sf"/>
</dbReference>
<dbReference type="Gene3D" id="3.30.559.30">
    <property type="entry name" value="Nonribosomal peptide synthetase, condensation domain"/>
    <property type="match status" value="4"/>
</dbReference>
<dbReference type="Gene3D" id="1.10.1200.10">
    <property type="entry name" value="ACP-like"/>
    <property type="match status" value="3"/>
</dbReference>
<dbReference type="SUPFAM" id="SSF52777">
    <property type="entry name" value="CoA-dependent acyltransferases"/>
    <property type="match status" value="8"/>
</dbReference>
<evidence type="ECO:0000256" key="4">
    <source>
        <dbReference type="ARBA" id="ARBA00022553"/>
    </source>
</evidence>
<dbReference type="InterPro" id="IPR020806">
    <property type="entry name" value="PKS_PP-bd"/>
</dbReference>
<dbReference type="PROSITE" id="PS50075">
    <property type="entry name" value="CARRIER"/>
    <property type="match status" value="4"/>
</dbReference>
<dbReference type="InterPro" id="IPR006162">
    <property type="entry name" value="Ppantetheine_attach_site"/>
</dbReference>
<dbReference type="GO" id="GO:0043041">
    <property type="term" value="P:amino acid activation for nonribosomal peptide biosynthetic process"/>
    <property type="evidence" value="ECO:0007669"/>
    <property type="project" value="TreeGrafter"/>
</dbReference>
<dbReference type="InterPro" id="IPR029058">
    <property type="entry name" value="AB_hydrolase_fold"/>
</dbReference>
<keyword evidence="7" id="KW-1185">Reference proteome</keyword>
<dbReference type="GO" id="GO:0009239">
    <property type="term" value="P:enterobactin biosynthetic process"/>
    <property type="evidence" value="ECO:0007669"/>
    <property type="project" value="TreeGrafter"/>
</dbReference>
<dbReference type="FunFam" id="3.40.50.12780:FF:000012">
    <property type="entry name" value="Non-ribosomal peptide synthetase"/>
    <property type="match status" value="2"/>
</dbReference>
<feature type="domain" description="Carrier" evidence="5">
    <location>
        <begin position="2748"/>
        <end position="2822"/>
    </location>
</feature>
<dbReference type="EMBL" id="JACHIT010000001">
    <property type="protein sequence ID" value="MBB5912967.1"/>
    <property type="molecule type" value="Genomic_DNA"/>
</dbReference>
<dbReference type="InterPro" id="IPR020802">
    <property type="entry name" value="TesA-like"/>
</dbReference>
<dbReference type="PROSITE" id="PS00455">
    <property type="entry name" value="AMP_BINDING"/>
    <property type="match status" value="4"/>
</dbReference>
<dbReference type="InterPro" id="IPR009081">
    <property type="entry name" value="PP-bd_ACP"/>
</dbReference>
<dbReference type="InterPro" id="IPR000873">
    <property type="entry name" value="AMP-dep_synth/lig_dom"/>
</dbReference>
<dbReference type="UniPathway" id="UPA00011"/>
<dbReference type="Proteomes" id="UP000540412">
    <property type="component" value="Unassembled WGS sequence"/>
</dbReference>
<gene>
    <name evidence="6" type="ORF">BJY24_001834</name>
</gene>
<dbReference type="Gene3D" id="3.30.300.30">
    <property type="match status" value="4"/>
</dbReference>
<feature type="domain" description="Carrier" evidence="5">
    <location>
        <begin position="1595"/>
        <end position="1670"/>
    </location>
</feature>
<dbReference type="SMART" id="SM00824">
    <property type="entry name" value="PKS_TE"/>
    <property type="match status" value="1"/>
</dbReference>
<dbReference type="CDD" id="cd19543">
    <property type="entry name" value="DCL_NRPS"/>
    <property type="match status" value="1"/>
</dbReference>
<sequence length="4692" mass="500879">MTRPARVRPVRTRRAHVTTLPQLLATAVETDPTGLAVVFADDTATLAELTYAELDERSTRLARLLIARGIGPEDLVAIGIPRSVDSVVAVWAVAKTGAGFVPVDPNYPADRVAHMVTDSGAVLGLTVDAVRAGLPGGVEWLAIDGDGPAGELSGYPPDPVTYADRLRPLRAEHPAYVIYTSGSTGTPKGVVVTQVGLSTLCEEKRRHLRVGNDSRTLAFASPSFDASVAEMLVAVGSAATLVVCAPTVYGGEELAALLRRERVTHAIVTPAALASVDPAGLDDLRVVVVAGDACPPELVRRWAIPVADGIRQFFDAYGPTEATVMSNISPPLTAGAPVTIGGPIRTVTEYLLDERLAPVPDGAVGELYIGGRSLARGYHNRAALTAARFVANPFDAKGSRLYRTGDLARRTVGGELEYLGRNDFQVKIRGFRIELGEIDAVLAAHETVDFAVTVGHRLPNDSTILVSYVHPAPGAAVVTEELTEAAARRLPAHMVPTAIVVLDEIPLTPVGKLDRAALPAPVLPTREFRAPAGALEELIAGVFTELLGTSDPIGAEDDFFDLGGNSLIATRVAARLGADLSTRVPARLLFEAPTVAALARRLEPMKGQGGRPPLVAKPRPERIPLSLAQQRMWFLNRFDPDSPANNIPFAIRLTGRLDVEALQAAIIDVIERHETLRTVYPAVDGTGHQVVLPLEEALPDLAPKPIAEDEIEGWLAGLALSGFDVTDAVPLRIAVGVLGTDDYVIVVVVHHIAADGVSIAPFMRDLLAAFLARRNRSRPGWPALPVQYADYALWQREVLGDEADPDSLAAEQLAYWRSVLAGLPERLDLPADRPRPAATSGLGAEYAFTVDARLHTLLDLHAQRSGASLFMVVHAALAVLLSRLSGTTDIAIGSPVAGRGERELDDLIGMFVNTLVLRTVIDPDASFHELLAQVRDSDLGAFSHADLPFERLVEVLDPVRSQAHHPLFQVALFFQNMDKPRLELPGLTAAAVDFDGAIAKFDLQLTVVPRKENGEPRGLTAAFTYATDLFDEATVAGFAERLVALFDAITTDPAQPVGDIDLLRSDERARILHDWNDTRYPVEPELLLDGYRDAVTRYPDAVAVAYEGEELTYAEFDARVNRLARLLISRDVGPEALVGLAIRRSPELVVAMYAVVAAGGAYVPLDPDHPAERIAHILDTARPACVLTTVADAVAVPEDTPVLRLDTVDLGGFDAAPVRPDELRRPLRPEHPAYVIFTSGSTGRPKGVAVSHAAIHNQITWMLAAYPLSTGDVYLQKTATTFDVSLWGYFMPLRTGAKLVVATHDGHRDPAYIAETIAAHGVTVTDFVPSMLSVFAAHAAPGACSTLQDLFVIGEALPPETVDAVRRVCDARVHNLYGPTEAAVSVTYWPAQVSDRSSVPIGLPQWNTQVYVLDARLRPVLPGVPGELYLAGEQLARGYVARPDLTADRFVANPFGDNGARMYRTGDLVVWREAEGELPARLDYLGRTDFQVKFRGQRIELGEIEAALLARPEVNQAVALVRPSELGDRLVAYAVPAPGDSIDQDALRSALAETLPAYMVPETLVTLPEFPLNASGKLDRKALPEPAYAAREFRAPATPVEEIVAEIFAAVLGVERVGADDDFFALGGNSLVATQVVARLGAAVDGRVPVRALFETPTVAGLAASVESQARERPRIPLGSVERPDRLPLSLAQQRMWFLNRFDQDAVTAGSAAYNLPFALRLTGRLDVRALSEALDDVVARHEVLRTVYPETPDGPVQVILPADAPLGVTPERVAAVEVATAVHELATTPFDVTAEVPIRVRLFEIDGPATDSGSEYVLAVVVHHIAADGSSVAPLVRDVMTAYAARTSGAAPGWSPLAVQYADYALWQRAVLGDESDAHSIAAQQIAYWRQALDDLPDLLELPADRPRPAVATLRGGRVGFRVDAETHAALNDLAHAHGATLFMVVHTALAVLLARLSGTDDVAVGTPVAGRGEAELDDLIGMFVNTVVFRTQVDRAESFAELLTRQRETDLSAYAHADIPFERLVEVLNPPRSTAHHPLFQVGLSFQNMARTSVELPDLTVRGVDAELDVSQFDLHLIVGDGYDEHGRAAGIAGHFTYATDLFDAATVEGFADRLSRILSAVIADAAVPVGDIEILTPAERGRILAGRNDTAHPTGAPATLATLLDRAVAAAPEAIALVADLPDAETGRAEVTYAELDVRVNRLARHLISLGVGPESRVALMLPRSVDLVVAMYAVAKAGGAYVPIDPDQPADRVDYILETADPVCVLTTSATRRVVAAGDSRSPAVSAAVGVPKPVVPIGNAAVLDWRGRSDSMPTFLAAQIESTDPADDDAPGPVLIAPDLPGDPAADSASPRIVPLDGLDLSALSGESVTDVDRPAPLRPSNTAYVIFTSGSTGRPKGVAVPHAAVVNQLLWKTAEFGLDADNVVLLKTAATFDLSVWEFWSAAVSGGRLVIAMADGHRDPGYLNDLIAREGVTTLHVVPSMLDTLLTDAASRSGGIANGLRRVLAIGEALPGPLAQRFRAAHRSVELFNLYGPTEAAVSITTHRVTDADAVSVPIGVPEWNSRVYVLDSRLRPVPDGASGELYLAGAQLARGYAGRADLTADRFVADPFQRGARMYRTGDLVAWNTDGELEYRGRTDFQVKVRGFRIELGEIEAALLALPEIARVAVLARQDRRGDRLVAYLVPADGEVDTAAVRSALSTVLPNYMVPSAFVVLDALPLTANGKLDRRALPEPVAETREYRAPQTPAEEALAEVIGEVLGLDRVGLDDDFFALGGDSIMSIQVVSRARARGVMFSPRDVFALRTVEALAGAAAVESAEEEPPSAGPVPLTPMAVRLLRIDPTGRGRRAVALDIPDDCTADRVLAAVQALLDRHPMLSARIETPDGEGIPAPAGGAASPFGPPVGVRIPSVVADGADRESDGEDAEPGPATWADHVTEFLPVIQPGQDFDAATTLLPTVPAEAATEFLPVVTAAGFEAGARFVRRDDVEEPDAVLVVPDTGPEASLRPFAPAANVTEVAVRALSAELDPASGHNIRFGLIAPADDTEYEGAQDLTTTLVVVATELIVDDVSWRIIVDELSAAWSGSDTHTPVPAGAATSVARALADYATDPDTITETSWWKRTLGGIPADLPAGELDPAARGRVSLVITAEGAAAVAAVAAAYHATIEEVLLAALALSLEPSQRGPAAEVVGPVVQLRADGRAVAGPEFAGAVGGFTAAYPFVLGLDDIDAEDALLGGPAAGEVIVQVKERRRTVPGRGAGYGPLRYLNPETAAELAALTQGRFAFRYRDLRPATAFADPAPADLYLDISIDATADSLLARFDYAAEVLSVEQVKDLAGQWVRALGGLAEHGAHDGVGGFTPTDFPLVRLAQNDIDRLAHDYPNLADVWPVTPLQSGMLFHALLADTSVDLYTTQFTADLSGSVDAARLREAAQAVLDRHENLRVAFAEDADGNPAQLVLNGVEVPWRTVDLTGFTAAGAEAELARITATDYADRFDMRTAPLLRFTLIRTARETYRLLATSHHILLDGWSTPLLMRDLLIHYALGPDVNIPVVQPYRDYLAWLVAQDPEAARAAWRRALAGVSEPTPLAPVDPGREIASGAGEVGFELDAEVTGELTGLAARLGVTVNTVVQAAWGLLIGRSTDRDDVIFGATVSGRPPTLPGVESMVGLFVNAIPVRVRLDATETLDGLLRRLQAEQADLFDHHYLGLSEIQDATGVGGLFDSLVVFESFPIDREGLDRASAVDGMNVTGVESVNGTHYPVTVMVSLDDRLHVSLKYLRDVFDEAAATALAQRLSALIGRFVATPEARIADVDALLDTERDALAAANATETPGLLGDATLISLFDAQVARTPQAPALYFGGTTLTYHELDVRSRALAADLADRGVGPETLVAVAMRRSIDFVVAIYAVLRAGGGYVPVDPDHPADRTAFVLINTLPVCVLTTTRDGFETRTGIPVVAIDTLAGDRAGEDFPAASPDAVAYVIHTSGSTGRPKGVMITHRQMANQFRWAQRAFPHGTGDVVLHKTPITFDISTWELFWPLQTGAAVVIAEPDGHRDPAYLSRVIDEYSVGTVHFVPSMLDAFLDADANPTVAQGYPSLRRVFAAGEALSRETATTFAALLERTELINWYGPAEATVVTSWPALETGGATVPIGTPVANTRVHVLDRQLRPVPPGAPGELYVAGVQLARGYLGAPTLTAERFVAHDGGERLYRTGDIVRWRDGALEYLGRSDFQVKLRGQRIELGEIEAVLAGHDSVRHAVVSLVRDRLVAHVVPAPGAAVDEPDLLAHARAALPAYMVPAALVVLDELPLNASGKLDRRALPMPQLSTRPYRAPSTPLEQAVADVFAAVLGVDRVGADDDFFDLGGNSLIATRAVRRLREATGGEIRVQWFFTGSTVAELARHIENSQSDDFDFDLDSAAALEVVLPIRAGGAGAPLFCLHPMYGLSWCYAGLVRYVSNRPIVGLQSPALSEDGDLPESLGEMAIRYAEEIRRVWPDGPYHLLGWSLGGVLAHEIATILQAQGARVELVAMLDSRLDIVLTDFHAVLREVLAEIGIGAEMLVGDGDVHDLSESGLATLHATLPPELVLLTPERLRRIYRSAVRAAELIVEHRPGVYRGRLDYFSAQGRESGAGNWRDYVDGEIVDYPVAAVHEEMVAPEAMAQIGPQLRKRLATGGDGIVRKTDRA</sequence>
<evidence type="ECO:0000256" key="2">
    <source>
        <dbReference type="ARBA" id="ARBA00006432"/>
    </source>
</evidence>
<comment type="cofactor">
    <cofactor evidence="1">
        <name>pantetheine 4'-phosphate</name>
        <dbReference type="ChEBI" id="CHEBI:47942"/>
    </cofactor>
</comment>
<dbReference type="Gene3D" id="2.30.38.10">
    <property type="entry name" value="Luciferase, Domain 3"/>
    <property type="match status" value="2"/>
</dbReference>
<dbReference type="InterPro" id="IPR020845">
    <property type="entry name" value="AMP-binding_CS"/>
</dbReference>
<dbReference type="PANTHER" id="PTHR45527">
    <property type="entry name" value="NONRIBOSOMAL PEPTIDE SYNTHETASE"/>
    <property type="match status" value="1"/>
</dbReference>
<dbReference type="SUPFAM" id="SSF56801">
    <property type="entry name" value="Acetyl-CoA synthetase-like"/>
    <property type="match status" value="4"/>
</dbReference>
<dbReference type="FunFam" id="3.30.300.30:FF:000010">
    <property type="entry name" value="Enterobactin synthetase component F"/>
    <property type="match status" value="2"/>
</dbReference>
<dbReference type="CDD" id="cd17646">
    <property type="entry name" value="A_NRPS_AB3403-like"/>
    <property type="match status" value="1"/>
</dbReference>
<accession>A0A7W9PBC2</accession>
<proteinExistence type="inferred from homology"/>
<dbReference type="FunFam" id="2.30.38.10:FF:000001">
    <property type="entry name" value="Non-ribosomal peptide synthetase PvdI"/>
    <property type="match status" value="2"/>
</dbReference>
<dbReference type="PANTHER" id="PTHR45527:SF1">
    <property type="entry name" value="FATTY ACID SYNTHASE"/>
    <property type="match status" value="1"/>
</dbReference>
<dbReference type="Gene3D" id="3.30.559.10">
    <property type="entry name" value="Chloramphenicol acetyltransferase-like domain"/>
    <property type="match status" value="4"/>
</dbReference>
<evidence type="ECO:0000256" key="1">
    <source>
        <dbReference type="ARBA" id="ARBA00001957"/>
    </source>
</evidence>
<evidence type="ECO:0000256" key="3">
    <source>
        <dbReference type="ARBA" id="ARBA00022450"/>
    </source>
</evidence>
<dbReference type="Pfam" id="PF13193">
    <property type="entry name" value="AMP-binding_C"/>
    <property type="match status" value="4"/>
</dbReference>
<dbReference type="GO" id="GO:0031177">
    <property type="term" value="F:phosphopantetheine binding"/>
    <property type="evidence" value="ECO:0007669"/>
    <property type="project" value="InterPro"/>
</dbReference>
<dbReference type="Pfam" id="PF00975">
    <property type="entry name" value="Thioesterase"/>
    <property type="match status" value="1"/>
</dbReference>
<dbReference type="GO" id="GO:0047527">
    <property type="term" value="F:2,3-dihydroxybenzoate-serine ligase activity"/>
    <property type="evidence" value="ECO:0007669"/>
    <property type="project" value="TreeGrafter"/>
</dbReference>
<protein>
    <submittedName>
        <fullName evidence="6">Amino acid adenylation domain-containing protein/non-ribosomal peptide synthase protein (TIGR01720 family)</fullName>
    </submittedName>
</protein>
<organism evidence="6 7">
    <name type="scientific">Nocardia transvalensis</name>
    <dbReference type="NCBI Taxonomy" id="37333"/>
    <lineage>
        <taxon>Bacteria</taxon>
        <taxon>Bacillati</taxon>
        <taxon>Actinomycetota</taxon>
        <taxon>Actinomycetes</taxon>
        <taxon>Mycobacteriales</taxon>
        <taxon>Nocardiaceae</taxon>
        <taxon>Nocardia</taxon>
    </lineage>
</organism>
<dbReference type="SUPFAM" id="SSF53474">
    <property type="entry name" value="alpha/beta-Hydrolases"/>
    <property type="match status" value="1"/>
</dbReference>
<evidence type="ECO:0000313" key="7">
    <source>
        <dbReference type="Proteomes" id="UP000540412"/>
    </source>
</evidence>
<evidence type="ECO:0000259" key="5">
    <source>
        <dbReference type="PROSITE" id="PS50075"/>
    </source>
</evidence>
<comment type="similarity">
    <text evidence="2">Belongs to the ATP-dependent AMP-binding enzyme family.</text>
</comment>
<comment type="caution">
    <text evidence="6">The sequence shown here is derived from an EMBL/GenBank/DDBJ whole genome shotgun (WGS) entry which is preliminary data.</text>
</comment>
<dbReference type="FunFam" id="1.10.1200.10:FF:000005">
    <property type="entry name" value="Nonribosomal peptide synthetase 1"/>
    <property type="match status" value="1"/>
</dbReference>
<dbReference type="CDD" id="cd05930">
    <property type="entry name" value="A_NRPS"/>
    <property type="match status" value="1"/>
</dbReference>
<name>A0A7W9PBC2_9NOCA</name>
<dbReference type="Gene3D" id="3.40.50.980">
    <property type="match status" value="4"/>
</dbReference>
<dbReference type="SMART" id="SM00823">
    <property type="entry name" value="PKS_PP"/>
    <property type="match status" value="4"/>
</dbReference>
<dbReference type="GO" id="GO:0009366">
    <property type="term" value="C:enterobactin synthetase complex"/>
    <property type="evidence" value="ECO:0007669"/>
    <property type="project" value="TreeGrafter"/>
</dbReference>
<feature type="domain" description="Carrier" evidence="5">
    <location>
        <begin position="4339"/>
        <end position="4414"/>
    </location>
</feature>
<dbReference type="InterPro" id="IPR025110">
    <property type="entry name" value="AMP-bd_C"/>
</dbReference>
<dbReference type="NCBIfam" id="NF003417">
    <property type="entry name" value="PRK04813.1"/>
    <property type="match status" value="5"/>
</dbReference>
<dbReference type="Gene3D" id="3.40.50.12780">
    <property type="entry name" value="N-terminal domain of ligase-like"/>
    <property type="match status" value="3"/>
</dbReference>
<keyword evidence="4" id="KW-0597">Phosphoprotein</keyword>
<dbReference type="Pfam" id="PF00501">
    <property type="entry name" value="AMP-binding"/>
    <property type="match status" value="4"/>
</dbReference>
<dbReference type="GO" id="GO:0072330">
    <property type="term" value="P:monocarboxylic acid biosynthetic process"/>
    <property type="evidence" value="ECO:0007669"/>
    <property type="project" value="UniProtKB-ARBA"/>
</dbReference>
<dbReference type="InterPro" id="IPR023213">
    <property type="entry name" value="CAT-like_dom_sf"/>
</dbReference>
<dbReference type="PROSITE" id="PS00012">
    <property type="entry name" value="PHOSPHOPANTETHEINE"/>
    <property type="match status" value="4"/>
</dbReference>
<dbReference type="CDD" id="cd19540">
    <property type="entry name" value="LCL_NRPS-like"/>
    <property type="match status" value="2"/>
</dbReference>
<dbReference type="FunFam" id="1.10.1200.10:FF:000016">
    <property type="entry name" value="Non-ribosomal peptide synthase"/>
    <property type="match status" value="2"/>
</dbReference>
<reference evidence="6 7" key="1">
    <citation type="submission" date="2020-08" db="EMBL/GenBank/DDBJ databases">
        <title>Sequencing the genomes of 1000 actinobacteria strains.</title>
        <authorList>
            <person name="Klenk H.-P."/>
        </authorList>
    </citation>
    <scope>NUCLEOTIDE SEQUENCE [LARGE SCALE GENOMIC DNA]</scope>
    <source>
        <strain evidence="6 7">DSM 43582</strain>
    </source>
</reference>
<dbReference type="Gene3D" id="3.40.50.1820">
    <property type="entry name" value="alpha/beta hydrolase"/>
    <property type="match status" value="1"/>
</dbReference>
<dbReference type="InterPro" id="IPR036736">
    <property type="entry name" value="ACP-like_sf"/>
</dbReference>
<keyword evidence="3" id="KW-0596">Phosphopantetheine</keyword>
<dbReference type="SUPFAM" id="SSF47336">
    <property type="entry name" value="ACP-like"/>
    <property type="match status" value="4"/>
</dbReference>
<dbReference type="Pfam" id="PF00550">
    <property type="entry name" value="PP-binding"/>
    <property type="match status" value="4"/>
</dbReference>